<keyword evidence="5 6" id="KW-0472">Membrane</keyword>
<evidence type="ECO:0000256" key="1">
    <source>
        <dbReference type="ARBA" id="ARBA00004141"/>
    </source>
</evidence>
<comment type="subcellular location">
    <subcellularLocation>
        <location evidence="1">Membrane</location>
        <topology evidence="1">Multi-pass membrane protein</topology>
    </subcellularLocation>
</comment>
<dbReference type="GO" id="GO:0005432">
    <property type="term" value="F:calcium:sodium antiporter activity"/>
    <property type="evidence" value="ECO:0007669"/>
    <property type="project" value="InterPro"/>
</dbReference>
<keyword evidence="4" id="KW-0813">Transport</keyword>
<keyword evidence="9" id="KW-1185">Reference proteome</keyword>
<evidence type="ECO:0000256" key="6">
    <source>
        <dbReference type="SAM" id="Phobius"/>
    </source>
</evidence>
<evidence type="ECO:0000256" key="4">
    <source>
        <dbReference type="ARBA" id="ARBA00023065"/>
    </source>
</evidence>
<dbReference type="InterPro" id="IPR004836">
    <property type="entry name" value="Na_Ca_Ex"/>
</dbReference>
<gene>
    <name evidence="8" type="ORF">WN51_03571</name>
</gene>
<dbReference type="InterPro" id="IPR004837">
    <property type="entry name" value="NaCa_Exmemb"/>
</dbReference>
<dbReference type="PRINTS" id="PR01259">
    <property type="entry name" value="NACAEXCHNGR"/>
</dbReference>
<evidence type="ECO:0000256" key="5">
    <source>
        <dbReference type="ARBA" id="ARBA00023136"/>
    </source>
</evidence>
<feature type="transmembrane region" description="Helical" evidence="6">
    <location>
        <begin position="237"/>
        <end position="264"/>
    </location>
</feature>
<dbReference type="GO" id="GO:0098703">
    <property type="term" value="P:calcium ion import across plasma membrane"/>
    <property type="evidence" value="ECO:0007669"/>
    <property type="project" value="TreeGrafter"/>
</dbReference>
<organism evidence="8 9">
    <name type="scientific">Melipona quadrifasciata</name>
    <dbReference type="NCBI Taxonomy" id="166423"/>
    <lineage>
        <taxon>Eukaryota</taxon>
        <taxon>Metazoa</taxon>
        <taxon>Ecdysozoa</taxon>
        <taxon>Arthropoda</taxon>
        <taxon>Hexapoda</taxon>
        <taxon>Insecta</taxon>
        <taxon>Pterygota</taxon>
        <taxon>Neoptera</taxon>
        <taxon>Endopterygota</taxon>
        <taxon>Hymenoptera</taxon>
        <taxon>Apocrita</taxon>
        <taxon>Aculeata</taxon>
        <taxon>Apoidea</taxon>
        <taxon>Anthophila</taxon>
        <taxon>Apidae</taxon>
        <taxon>Melipona</taxon>
    </lineage>
</organism>
<dbReference type="EMBL" id="KQ435848">
    <property type="protein sequence ID" value="KOX71030.1"/>
    <property type="molecule type" value="Genomic_DNA"/>
</dbReference>
<dbReference type="AlphaFoldDB" id="A0A0M8ZTU5"/>
<dbReference type="GO" id="GO:0098794">
    <property type="term" value="C:postsynapse"/>
    <property type="evidence" value="ECO:0007669"/>
    <property type="project" value="TreeGrafter"/>
</dbReference>
<evidence type="ECO:0000256" key="3">
    <source>
        <dbReference type="ARBA" id="ARBA00022989"/>
    </source>
</evidence>
<dbReference type="OrthoDB" id="418484at2759"/>
<dbReference type="Pfam" id="PF01699">
    <property type="entry name" value="Na_Ca_ex"/>
    <property type="match status" value="1"/>
</dbReference>
<protein>
    <submittedName>
        <fullName evidence="8">Sodium/calcium exchanger 1</fullName>
    </submittedName>
</protein>
<evidence type="ECO:0000259" key="7">
    <source>
        <dbReference type="Pfam" id="PF01699"/>
    </source>
</evidence>
<dbReference type="InterPro" id="IPR051171">
    <property type="entry name" value="CaCA"/>
</dbReference>
<accession>A0A0M8ZTU5</accession>
<keyword evidence="4" id="KW-0406">Ion transport</keyword>
<name>A0A0M8ZTU5_9HYME</name>
<evidence type="ECO:0000313" key="9">
    <source>
        <dbReference type="Proteomes" id="UP000053105"/>
    </source>
</evidence>
<dbReference type="GO" id="GO:0042383">
    <property type="term" value="C:sarcolemma"/>
    <property type="evidence" value="ECO:0007669"/>
    <property type="project" value="TreeGrafter"/>
</dbReference>
<dbReference type="STRING" id="166423.A0A0M8ZTU5"/>
<dbReference type="Proteomes" id="UP000053105">
    <property type="component" value="Unassembled WGS sequence"/>
</dbReference>
<feature type="domain" description="Sodium/calcium exchanger membrane region" evidence="7">
    <location>
        <begin position="201"/>
        <end position="252"/>
    </location>
</feature>
<dbReference type="PANTHER" id="PTHR11878:SF65">
    <property type="entry name" value="NA_CA-EXCHANGE PROTEIN, ISOFORM G"/>
    <property type="match status" value="1"/>
</dbReference>
<evidence type="ECO:0000256" key="2">
    <source>
        <dbReference type="ARBA" id="ARBA00022692"/>
    </source>
</evidence>
<sequence length="304" mass="34690">MTVKGETLRDIGEAEEMKKLHDFYPRLALYFPPVEIAYPVISMLCHTWNFLQQRLEILMNSHPPVNSFLQKMSSCIDQWSERHIIPLKKVKIFLVPDNENFWGKVNGKTYFSEGKFTQPNTFSETQSDENFRRSQVQLVRALRNVRDDRNILTKINRKFPLMTAPSCSSHKQLRGYVRNRCQRIRWVSATAAVPPDIAGGYLCFVVSIFGIGVVTAVIGDVASYFGCTLGIKDSVTAVAFVALGTSIPDVTILGACLFFGTIILKYRDQLKKYESANDPQMSQKENNEVFTEYRFCELDQCVQI</sequence>
<keyword evidence="2 6" id="KW-0812">Transmembrane</keyword>
<dbReference type="GO" id="GO:0030424">
    <property type="term" value="C:axon"/>
    <property type="evidence" value="ECO:0007669"/>
    <property type="project" value="TreeGrafter"/>
</dbReference>
<keyword evidence="3 6" id="KW-1133">Transmembrane helix</keyword>
<dbReference type="PANTHER" id="PTHR11878">
    <property type="entry name" value="SODIUM/CALCIUM EXCHANGER"/>
    <property type="match status" value="1"/>
</dbReference>
<proteinExistence type="predicted"/>
<evidence type="ECO:0000313" key="8">
    <source>
        <dbReference type="EMBL" id="KOX71030.1"/>
    </source>
</evidence>
<reference evidence="8 9" key="1">
    <citation type="submission" date="2015-07" db="EMBL/GenBank/DDBJ databases">
        <title>The genome of Melipona quadrifasciata.</title>
        <authorList>
            <person name="Pan H."/>
            <person name="Kapheim K."/>
        </authorList>
    </citation>
    <scope>NUCLEOTIDE SEQUENCE [LARGE SCALE GENOMIC DNA]</scope>
    <source>
        <strain evidence="8">0111107301</strain>
        <tissue evidence="8">Whole body</tissue>
    </source>
</reference>
<feature type="transmembrane region" description="Helical" evidence="6">
    <location>
        <begin position="201"/>
        <end position="225"/>
    </location>
</feature>